<evidence type="ECO:0000313" key="1">
    <source>
        <dbReference type="EMBL" id="RJE21447.1"/>
    </source>
</evidence>
<reference evidence="2" key="1">
    <citation type="submission" date="2017-02" db="EMBL/GenBank/DDBJ databases">
        <authorList>
            <person name="Tafer H."/>
            <person name="Lopandic K."/>
        </authorList>
    </citation>
    <scope>NUCLEOTIDE SEQUENCE [LARGE SCALE GENOMIC DNA]</scope>
    <source>
        <strain evidence="2">CBS 366.77</strain>
    </source>
</reference>
<sequence>MKHPVEANEHSCYMLHLHGNFPPVPNIEGDEGSLVATQFSFLHESTIFGLEHVMENNAHIYDKEVLLHFHDFRFMGEKNDATIIPIKDIINVKHVEMDLLGPSERLVYTIDVPS</sequence>
<comment type="caution">
    <text evidence="1">The sequence shown here is derived from an EMBL/GenBank/DDBJ whole genome shotgun (WGS) entry which is preliminary data.</text>
</comment>
<gene>
    <name evidence="1" type="ORF">PHISCL_06228</name>
</gene>
<protein>
    <submittedName>
        <fullName evidence="1">Uncharacterized protein</fullName>
    </submittedName>
</protein>
<name>A0A3A2ZJ68_9EURO</name>
<keyword evidence="2" id="KW-1185">Reference proteome</keyword>
<dbReference type="AlphaFoldDB" id="A0A3A2ZJ68"/>
<dbReference type="EMBL" id="MVGC01000228">
    <property type="protein sequence ID" value="RJE21447.1"/>
    <property type="molecule type" value="Genomic_DNA"/>
</dbReference>
<proteinExistence type="predicted"/>
<dbReference type="Proteomes" id="UP000266188">
    <property type="component" value="Unassembled WGS sequence"/>
</dbReference>
<feature type="non-terminal residue" evidence="1">
    <location>
        <position position="114"/>
    </location>
</feature>
<evidence type="ECO:0000313" key="2">
    <source>
        <dbReference type="Proteomes" id="UP000266188"/>
    </source>
</evidence>
<accession>A0A3A2ZJ68</accession>
<organism evidence="1 2">
    <name type="scientific">Aspergillus sclerotialis</name>
    <dbReference type="NCBI Taxonomy" id="2070753"/>
    <lineage>
        <taxon>Eukaryota</taxon>
        <taxon>Fungi</taxon>
        <taxon>Dikarya</taxon>
        <taxon>Ascomycota</taxon>
        <taxon>Pezizomycotina</taxon>
        <taxon>Eurotiomycetes</taxon>
        <taxon>Eurotiomycetidae</taxon>
        <taxon>Eurotiales</taxon>
        <taxon>Aspergillaceae</taxon>
        <taxon>Aspergillus</taxon>
        <taxon>Aspergillus subgen. Polypaecilum</taxon>
    </lineage>
</organism>
<dbReference type="OrthoDB" id="5376140at2759"/>